<keyword evidence="3" id="KW-1185">Reference proteome</keyword>
<protein>
    <submittedName>
        <fullName evidence="2">LysR substrate binding domain</fullName>
    </submittedName>
</protein>
<proteinExistence type="predicted"/>
<dbReference type="InterPro" id="IPR005119">
    <property type="entry name" value="LysR_subst-bd"/>
</dbReference>
<evidence type="ECO:0000313" key="2">
    <source>
        <dbReference type="EMBL" id="SUB16816.1"/>
    </source>
</evidence>
<dbReference type="AlphaFoldDB" id="A0A379AG31"/>
<dbReference type="Gene3D" id="3.40.190.10">
    <property type="entry name" value="Periplasmic binding protein-like II"/>
    <property type="match status" value="1"/>
</dbReference>
<dbReference type="Pfam" id="PF03466">
    <property type="entry name" value="LysR_substrate"/>
    <property type="match status" value="1"/>
</dbReference>
<evidence type="ECO:0000313" key="3">
    <source>
        <dbReference type="Proteomes" id="UP000254640"/>
    </source>
</evidence>
<evidence type="ECO:0000259" key="1">
    <source>
        <dbReference type="Pfam" id="PF03466"/>
    </source>
</evidence>
<reference evidence="2 3" key="1">
    <citation type="submission" date="2018-06" db="EMBL/GenBank/DDBJ databases">
        <authorList>
            <consortium name="Pathogen Informatics"/>
            <person name="Doyle S."/>
        </authorList>
    </citation>
    <scope>NUCLEOTIDE SEQUENCE [LARGE SCALE GENOMIC DNA]</scope>
    <source>
        <strain evidence="2 3">NCTC9381</strain>
    </source>
</reference>
<dbReference type="SUPFAM" id="SSF53850">
    <property type="entry name" value="Periplasmic binding protein-like II"/>
    <property type="match status" value="1"/>
</dbReference>
<gene>
    <name evidence="2" type="ORF">NCTC9381_02732</name>
</gene>
<accession>A0A379AG31</accession>
<organism evidence="2 3">
    <name type="scientific">Enterobacter agglomerans</name>
    <name type="common">Erwinia herbicola</name>
    <name type="synonym">Pantoea agglomerans</name>
    <dbReference type="NCBI Taxonomy" id="549"/>
    <lineage>
        <taxon>Bacteria</taxon>
        <taxon>Pseudomonadati</taxon>
        <taxon>Pseudomonadota</taxon>
        <taxon>Gammaproteobacteria</taxon>
        <taxon>Enterobacterales</taxon>
        <taxon>Erwiniaceae</taxon>
        <taxon>Pantoea</taxon>
        <taxon>Pantoea agglomerans group</taxon>
    </lineage>
</organism>
<feature type="domain" description="LysR substrate-binding" evidence="1">
    <location>
        <begin position="12"/>
        <end position="51"/>
    </location>
</feature>
<sequence>MPVSIHCAVSRVGQLRIDVGGSTARDVLIPLLPDFFARYPDITLDLGVSESPGQSY</sequence>
<name>A0A379AG31_ENTAG</name>
<dbReference type="Proteomes" id="UP000254640">
    <property type="component" value="Unassembled WGS sequence"/>
</dbReference>
<dbReference type="EMBL" id="UGSO01000001">
    <property type="protein sequence ID" value="SUB16816.1"/>
    <property type="molecule type" value="Genomic_DNA"/>
</dbReference>